<gene>
    <name evidence="2" type="ORF">C7C45_08480</name>
</gene>
<reference evidence="2 3" key="1">
    <citation type="submission" date="2018-03" db="EMBL/GenBank/DDBJ databases">
        <title>Bioinformatic expansion and discovery of thiopeptide antibiotics.</title>
        <authorList>
            <person name="Schwalen C.J."/>
            <person name="Hudson G.A."/>
            <person name="Mitchell D.A."/>
        </authorList>
    </citation>
    <scope>NUCLEOTIDE SEQUENCE [LARGE SCALE GENOMIC DNA]</scope>
    <source>
        <strain evidence="2 3">NRRL 8041</strain>
    </source>
</reference>
<dbReference type="Proteomes" id="UP000248333">
    <property type="component" value="Unassembled WGS sequence"/>
</dbReference>
<feature type="domain" description="Polymerase nucleotidyl transferase" evidence="1">
    <location>
        <begin position="9"/>
        <end position="46"/>
    </location>
</feature>
<dbReference type="SUPFAM" id="SSF81301">
    <property type="entry name" value="Nucleotidyltransferase"/>
    <property type="match status" value="1"/>
</dbReference>
<comment type="caution">
    <text evidence="2">The sequence shown here is derived from an EMBL/GenBank/DDBJ whole genome shotgun (WGS) entry which is preliminary data.</text>
</comment>
<protein>
    <submittedName>
        <fullName evidence="2">DNA polymerase subunit beta</fullName>
    </submittedName>
</protein>
<name>A0A318NSC7_9ACTN</name>
<dbReference type="InterPro" id="IPR043519">
    <property type="entry name" value="NT_sf"/>
</dbReference>
<dbReference type="InterPro" id="IPR002934">
    <property type="entry name" value="Polymerase_NTP_transf_dom"/>
</dbReference>
<keyword evidence="3" id="KW-1185">Reference proteome</keyword>
<dbReference type="Gene3D" id="3.30.460.10">
    <property type="entry name" value="Beta Polymerase, domain 2"/>
    <property type="match status" value="1"/>
</dbReference>
<dbReference type="GO" id="GO:0016779">
    <property type="term" value="F:nucleotidyltransferase activity"/>
    <property type="evidence" value="ECO:0007669"/>
    <property type="project" value="InterPro"/>
</dbReference>
<evidence type="ECO:0000313" key="3">
    <source>
        <dbReference type="Proteomes" id="UP000248333"/>
    </source>
</evidence>
<proteinExistence type="predicted"/>
<dbReference type="OrthoDB" id="5176171at2"/>
<sequence length="266" mass="27695">MIPADLPDRLCAVEGVVAVALGGSRARGEQRPDSDWDLGLYYRGELDVPALRAVAVTVADDADVALTAPGGWGPWVDGGGWLRIGGAAVDWIYRDLDRVHRVWTDCRAGWFEVGAQAGHPLGFYSSAYVGEVALCQVLADPTGELARLKEQAREYPPALADALLAGGWEAGFLLAGAAKASAGGDSGYVAGCLFRAVGVLAQVLHARAGRWLVNEKGMLAAAGRLPGAPPDFERRAQALLGAVGRSPAELAATISAARELVSEVVG</sequence>
<dbReference type="AlphaFoldDB" id="A0A318NSC7"/>
<dbReference type="RefSeq" id="WP_110563082.1">
    <property type="nucleotide sequence ID" value="NZ_PYBV01000011.1"/>
</dbReference>
<organism evidence="2 3">
    <name type="scientific">Micromonospora arborensis</name>
    <dbReference type="NCBI Taxonomy" id="2116518"/>
    <lineage>
        <taxon>Bacteria</taxon>
        <taxon>Bacillati</taxon>
        <taxon>Actinomycetota</taxon>
        <taxon>Actinomycetes</taxon>
        <taxon>Micromonosporales</taxon>
        <taxon>Micromonosporaceae</taxon>
        <taxon>Micromonospora</taxon>
    </lineage>
</organism>
<dbReference type="Pfam" id="PF01909">
    <property type="entry name" value="NTP_transf_2"/>
    <property type="match status" value="1"/>
</dbReference>
<evidence type="ECO:0000259" key="1">
    <source>
        <dbReference type="Pfam" id="PF01909"/>
    </source>
</evidence>
<evidence type="ECO:0000313" key="2">
    <source>
        <dbReference type="EMBL" id="PYC72472.1"/>
    </source>
</evidence>
<dbReference type="CDD" id="cd05403">
    <property type="entry name" value="NT_KNTase_like"/>
    <property type="match status" value="1"/>
</dbReference>
<dbReference type="EMBL" id="PYBV01000011">
    <property type="protein sequence ID" value="PYC72472.1"/>
    <property type="molecule type" value="Genomic_DNA"/>
</dbReference>
<accession>A0A318NSC7</accession>